<evidence type="ECO:0000256" key="1">
    <source>
        <dbReference type="ARBA" id="ARBA00001920"/>
    </source>
</evidence>
<keyword evidence="14" id="KW-0670">Pyruvate</keyword>
<dbReference type="PANTHER" id="PTHR43452:SF30">
    <property type="entry name" value="PYRUVATE DECARBOXYLASE ISOZYME 1-RELATED"/>
    <property type="match status" value="1"/>
</dbReference>
<dbReference type="AlphaFoldDB" id="A0A518IRZ3"/>
<keyword evidence="7 10" id="KW-0786">Thiamine pyrophosphate</keyword>
<dbReference type="Pfam" id="PF00205">
    <property type="entry name" value="TPP_enzyme_M"/>
    <property type="match status" value="1"/>
</dbReference>
<organism evidence="14 15">
    <name type="scientific">Rosistilla oblonga</name>
    <dbReference type="NCBI Taxonomy" id="2527990"/>
    <lineage>
        <taxon>Bacteria</taxon>
        <taxon>Pseudomonadati</taxon>
        <taxon>Planctomycetota</taxon>
        <taxon>Planctomycetia</taxon>
        <taxon>Pirellulales</taxon>
        <taxon>Pirellulaceae</taxon>
        <taxon>Rosistilla</taxon>
    </lineage>
</organism>
<keyword evidence="8 14" id="KW-0456">Lyase</keyword>
<dbReference type="GO" id="GO:0030976">
    <property type="term" value="F:thiamine pyrophosphate binding"/>
    <property type="evidence" value="ECO:0007669"/>
    <property type="project" value="InterPro"/>
</dbReference>
<evidence type="ECO:0000256" key="5">
    <source>
        <dbReference type="ARBA" id="ARBA00022793"/>
    </source>
</evidence>
<accession>A0A518IRZ3</accession>
<dbReference type="InterPro" id="IPR011766">
    <property type="entry name" value="TPP_enzyme_TPP-bd"/>
</dbReference>
<evidence type="ECO:0000259" key="11">
    <source>
        <dbReference type="Pfam" id="PF00205"/>
    </source>
</evidence>
<dbReference type="EC" id="4.1.1.74" evidence="14"/>
<dbReference type="CDD" id="cd07038">
    <property type="entry name" value="TPP_PYR_PDC_IPDC_like"/>
    <property type="match status" value="1"/>
</dbReference>
<dbReference type="PROSITE" id="PS00187">
    <property type="entry name" value="TPP_ENZYMES"/>
    <property type="match status" value="1"/>
</dbReference>
<dbReference type="Gene3D" id="3.40.50.1220">
    <property type="entry name" value="TPP-binding domain"/>
    <property type="match status" value="1"/>
</dbReference>
<feature type="binding site" evidence="9">
    <location>
        <position position="479"/>
    </location>
    <ligand>
        <name>Mg(2+)</name>
        <dbReference type="ChEBI" id="CHEBI:18420"/>
    </ligand>
</feature>
<dbReference type="SUPFAM" id="SSF52518">
    <property type="entry name" value="Thiamin diphosphate-binding fold (THDP-binding)"/>
    <property type="match status" value="2"/>
</dbReference>
<dbReference type="InterPro" id="IPR012001">
    <property type="entry name" value="Thiamin_PyroP_enz_TPP-bd_dom"/>
</dbReference>
<dbReference type="EMBL" id="CP036318">
    <property type="protein sequence ID" value="QDV55868.1"/>
    <property type="molecule type" value="Genomic_DNA"/>
</dbReference>
<evidence type="ECO:0000259" key="13">
    <source>
        <dbReference type="Pfam" id="PF02776"/>
    </source>
</evidence>
<keyword evidence="6 9" id="KW-0460">Magnesium</keyword>
<comment type="similarity">
    <text evidence="3 10">Belongs to the TPP enzyme family.</text>
</comment>
<dbReference type="InterPro" id="IPR000399">
    <property type="entry name" value="TPP-bd_CS"/>
</dbReference>
<sequence length="568" mass="62547">MSKAESNHNGAAESRRPMANLSIGEYLIRRLSDYGIEHLFGIPGDYVLSFYSMLEQSRLKVIGCTREDCAGYAADAYARLHGMGAVCVTYSVGGLSVCNSIAGAYAEKSPVVVISGAPGMNERKNNPLLHHKVRDFRTQLEVFQKVTIDAVELTDPLTAFADIDRALDAADRFKRPVYIELPRDMVHAVPPITHSFRQPTWEPDVKAIDEAAAETAQRLAAAERPVIVAGVELHRFGLQNQLVELAERTQIPIATTILGKSVISEHHPLFVGLYEGAIGRNEVTEFVEQSDLILLLGTFMTDINLGIYTANLDLDKCVYATSEALQISHHHFHNVALGEFLDRLNSLDLKPTTRTIPDEITFHRDREPFEIEPTAPLRISRLMSRLNTCLDLDTVVIADVGDALFAATELVTHDRGEFLSPAYYTSMGFSVPAAVGAAAARPDHRVVVLVGDGAFQMTGCELSTLVRNGCSPIVIVLDNHGYGTERYLQAGDWEYNEIQPWAYHKMPELLGGGKGFLVDTEAEFDAALSAAWDDRSQPTIIQARLVENDASETLKRLGQRMGEKVAGR</sequence>
<dbReference type="InterPro" id="IPR029061">
    <property type="entry name" value="THDP-binding"/>
</dbReference>
<feature type="binding site" evidence="9">
    <location>
        <position position="452"/>
    </location>
    <ligand>
        <name>Mg(2+)</name>
        <dbReference type="ChEBI" id="CHEBI:18420"/>
    </ligand>
</feature>
<dbReference type="GO" id="GO:0000949">
    <property type="term" value="P:aromatic amino acid family catabolic process to alcohol via Ehrlich pathway"/>
    <property type="evidence" value="ECO:0007669"/>
    <property type="project" value="TreeGrafter"/>
</dbReference>
<feature type="binding site" evidence="9">
    <location>
        <position position="481"/>
    </location>
    <ligand>
        <name>Mg(2+)</name>
        <dbReference type="ChEBI" id="CHEBI:18420"/>
    </ligand>
</feature>
<comment type="cofactor">
    <cofactor evidence="1">
        <name>a metal cation</name>
        <dbReference type="ChEBI" id="CHEBI:25213"/>
    </cofactor>
</comment>
<keyword evidence="5" id="KW-0210">Decarboxylase</keyword>
<dbReference type="InterPro" id="IPR029035">
    <property type="entry name" value="DHS-like_NAD/FAD-binding_dom"/>
</dbReference>
<dbReference type="Proteomes" id="UP000316770">
    <property type="component" value="Chromosome"/>
</dbReference>
<evidence type="ECO:0000256" key="4">
    <source>
        <dbReference type="ARBA" id="ARBA00022723"/>
    </source>
</evidence>
<evidence type="ECO:0000256" key="8">
    <source>
        <dbReference type="ARBA" id="ARBA00023239"/>
    </source>
</evidence>
<evidence type="ECO:0000256" key="7">
    <source>
        <dbReference type="ARBA" id="ARBA00023052"/>
    </source>
</evidence>
<name>A0A518IRZ3_9BACT</name>
<dbReference type="PIRSF" id="PIRSF036565">
    <property type="entry name" value="Pyruvt_ip_decrb"/>
    <property type="match status" value="1"/>
</dbReference>
<dbReference type="SUPFAM" id="SSF52467">
    <property type="entry name" value="DHS-like NAD/FAD-binding domain"/>
    <property type="match status" value="1"/>
</dbReference>
<dbReference type="GO" id="GO:0000287">
    <property type="term" value="F:magnesium ion binding"/>
    <property type="evidence" value="ECO:0007669"/>
    <property type="project" value="InterPro"/>
</dbReference>
<dbReference type="InterPro" id="IPR047213">
    <property type="entry name" value="TPP_PYR_PDC_IPDC-like"/>
</dbReference>
<feature type="domain" description="Thiamine pyrophosphate enzyme central" evidence="11">
    <location>
        <begin position="213"/>
        <end position="336"/>
    </location>
</feature>
<comment type="cofactor">
    <cofactor evidence="2">
        <name>thiamine diphosphate</name>
        <dbReference type="ChEBI" id="CHEBI:58937"/>
    </cofactor>
</comment>
<keyword evidence="4 9" id="KW-0479">Metal-binding</keyword>
<proteinExistence type="inferred from homology"/>
<dbReference type="InterPro" id="IPR012110">
    <property type="entry name" value="PDC/IPDC-like"/>
</dbReference>
<evidence type="ECO:0000256" key="2">
    <source>
        <dbReference type="ARBA" id="ARBA00001964"/>
    </source>
</evidence>
<dbReference type="GO" id="GO:0047434">
    <property type="term" value="F:indolepyruvate decarboxylase activity"/>
    <property type="evidence" value="ECO:0007669"/>
    <property type="project" value="UniProtKB-EC"/>
</dbReference>
<evidence type="ECO:0000256" key="10">
    <source>
        <dbReference type="RuleBase" id="RU362132"/>
    </source>
</evidence>
<protein>
    <submittedName>
        <fullName evidence="14">Indole-3-pyruvate decarboxylase</fullName>
        <ecNumber evidence="14">4.1.1.74</ecNumber>
    </submittedName>
</protein>
<evidence type="ECO:0000256" key="9">
    <source>
        <dbReference type="PIRSR" id="PIRSR036565-2"/>
    </source>
</evidence>
<dbReference type="RefSeq" id="WP_145283795.1">
    <property type="nucleotide sequence ID" value="NZ_CP036318.1"/>
</dbReference>
<dbReference type="Gene3D" id="3.40.50.970">
    <property type="match status" value="2"/>
</dbReference>
<evidence type="ECO:0000259" key="12">
    <source>
        <dbReference type="Pfam" id="PF02775"/>
    </source>
</evidence>
<keyword evidence="15" id="KW-1185">Reference proteome</keyword>
<feature type="domain" description="Thiamine pyrophosphate enzyme N-terminal TPP-binding" evidence="13">
    <location>
        <begin position="23"/>
        <end position="125"/>
    </location>
</feature>
<comment type="cofactor">
    <cofactor evidence="9">
        <name>Mg(2+)</name>
        <dbReference type="ChEBI" id="CHEBI:18420"/>
    </cofactor>
    <text evidence="9">Binds 1 Mg(2+) per subunit.</text>
</comment>
<dbReference type="GO" id="GO:0005829">
    <property type="term" value="C:cytosol"/>
    <property type="evidence" value="ECO:0007669"/>
    <property type="project" value="TreeGrafter"/>
</dbReference>
<dbReference type="Pfam" id="PF02776">
    <property type="entry name" value="TPP_enzyme_N"/>
    <property type="match status" value="1"/>
</dbReference>
<dbReference type="InterPro" id="IPR012000">
    <property type="entry name" value="Thiamin_PyroP_enz_cen_dom"/>
</dbReference>
<dbReference type="GO" id="GO:0004737">
    <property type="term" value="F:pyruvate decarboxylase activity"/>
    <property type="evidence" value="ECO:0007669"/>
    <property type="project" value="TreeGrafter"/>
</dbReference>
<evidence type="ECO:0000313" key="15">
    <source>
        <dbReference type="Proteomes" id="UP000316770"/>
    </source>
</evidence>
<dbReference type="Pfam" id="PF02775">
    <property type="entry name" value="TPP_enzyme_C"/>
    <property type="match status" value="1"/>
</dbReference>
<reference evidence="14 15" key="1">
    <citation type="submission" date="2019-02" db="EMBL/GenBank/DDBJ databases">
        <title>Deep-cultivation of Planctomycetes and their phenomic and genomic characterization uncovers novel biology.</title>
        <authorList>
            <person name="Wiegand S."/>
            <person name="Jogler M."/>
            <person name="Boedeker C."/>
            <person name="Pinto D."/>
            <person name="Vollmers J."/>
            <person name="Rivas-Marin E."/>
            <person name="Kohn T."/>
            <person name="Peeters S.H."/>
            <person name="Heuer A."/>
            <person name="Rast P."/>
            <person name="Oberbeckmann S."/>
            <person name="Bunk B."/>
            <person name="Jeske O."/>
            <person name="Meyerdierks A."/>
            <person name="Storesund J.E."/>
            <person name="Kallscheuer N."/>
            <person name="Luecker S."/>
            <person name="Lage O.M."/>
            <person name="Pohl T."/>
            <person name="Merkel B.J."/>
            <person name="Hornburger P."/>
            <person name="Mueller R.-W."/>
            <person name="Bruemmer F."/>
            <person name="Labrenz M."/>
            <person name="Spormann A.M."/>
            <person name="Op den Camp H."/>
            <person name="Overmann J."/>
            <person name="Amann R."/>
            <person name="Jetten M.S.M."/>
            <person name="Mascher T."/>
            <person name="Medema M.H."/>
            <person name="Devos D.P."/>
            <person name="Kaster A.-K."/>
            <person name="Ovreas L."/>
            <person name="Rohde M."/>
            <person name="Galperin M.Y."/>
            <person name="Jogler C."/>
        </authorList>
    </citation>
    <scope>NUCLEOTIDE SEQUENCE [LARGE SCALE GENOMIC DNA]</scope>
    <source>
        <strain evidence="14 15">Mal33</strain>
    </source>
</reference>
<evidence type="ECO:0000256" key="3">
    <source>
        <dbReference type="ARBA" id="ARBA00007812"/>
    </source>
</evidence>
<gene>
    <name evidence="14" type="primary">ipdC</name>
    <name evidence="14" type="ORF">Mal33_18470</name>
</gene>
<feature type="domain" description="Thiamine pyrophosphate enzyme TPP-binding" evidence="12">
    <location>
        <begin position="399"/>
        <end position="542"/>
    </location>
</feature>
<dbReference type="PANTHER" id="PTHR43452">
    <property type="entry name" value="PYRUVATE DECARBOXYLASE"/>
    <property type="match status" value="1"/>
</dbReference>
<evidence type="ECO:0000256" key="6">
    <source>
        <dbReference type="ARBA" id="ARBA00022842"/>
    </source>
</evidence>
<evidence type="ECO:0000313" key="14">
    <source>
        <dbReference type="EMBL" id="QDV55868.1"/>
    </source>
</evidence>